<accession>A0A5B7HUY8</accession>
<organism evidence="1 2">
    <name type="scientific">Portunus trituberculatus</name>
    <name type="common">Swimming crab</name>
    <name type="synonym">Neptunus trituberculatus</name>
    <dbReference type="NCBI Taxonomy" id="210409"/>
    <lineage>
        <taxon>Eukaryota</taxon>
        <taxon>Metazoa</taxon>
        <taxon>Ecdysozoa</taxon>
        <taxon>Arthropoda</taxon>
        <taxon>Crustacea</taxon>
        <taxon>Multicrustacea</taxon>
        <taxon>Malacostraca</taxon>
        <taxon>Eumalacostraca</taxon>
        <taxon>Eucarida</taxon>
        <taxon>Decapoda</taxon>
        <taxon>Pleocyemata</taxon>
        <taxon>Brachyura</taxon>
        <taxon>Eubrachyura</taxon>
        <taxon>Portunoidea</taxon>
        <taxon>Portunidae</taxon>
        <taxon>Portuninae</taxon>
        <taxon>Portunus</taxon>
    </lineage>
</organism>
<evidence type="ECO:0000313" key="2">
    <source>
        <dbReference type="Proteomes" id="UP000324222"/>
    </source>
</evidence>
<dbReference type="Proteomes" id="UP000324222">
    <property type="component" value="Unassembled WGS sequence"/>
</dbReference>
<dbReference type="AlphaFoldDB" id="A0A5B7HUY8"/>
<name>A0A5B7HUY8_PORTR</name>
<sequence length="101" mass="11702">MNDRHYFYERLCWRMRSEHRLLQGKMTLEKRRGEGEARDTARFVAKKQQELRQWTPDEACPGGTGGKNTVGVVSYGQVTRRNGCCDKLKIQRDITGNLILS</sequence>
<comment type="caution">
    <text evidence="1">The sequence shown here is derived from an EMBL/GenBank/DDBJ whole genome shotgun (WGS) entry which is preliminary data.</text>
</comment>
<protein>
    <submittedName>
        <fullName evidence="1">Uncharacterized protein</fullName>
    </submittedName>
</protein>
<evidence type="ECO:0000313" key="1">
    <source>
        <dbReference type="EMBL" id="MPC73595.1"/>
    </source>
</evidence>
<proteinExistence type="predicted"/>
<dbReference type="EMBL" id="VSRR010037115">
    <property type="protein sequence ID" value="MPC73595.1"/>
    <property type="molecule type" value="Genomic_DNA"/>
</dbReference>
<reference evidence="1 2" key="1">
    <citation type="submission" date="2019-05" db="EMBL/GenBank/DDBJ databases">
        <title>Another draft genome of Portunus trituberculatus and its Hox gene families provides insights of decapod evolution.</title>
        <authorList>
            <person name="Jeong J.-H."/>
            <person name="Song I."/>
            <person name="Kim S."/>
            <person name="Choi T."/>
            <person name="Kim D."/>
            <person name="Ryu S."/>
            <person name="Kim W."/>
        </authorList>
    </citation>
    <scope>NUCLEOTIDE SEQUENCE [LARGE SCALE GENOMIC DNA]</scope>
    <source>
        <tissue evidence="1">Muscle</tissue>
    </source>
</reference>
<gene>
    <name evidence="1" type="ORF">E2C01_067930</name>
</gene>
<keyword evidence="2" id="KW-1185">Reference proteome</keyword>